<feature type="region of interest" description="Disordered" evidence="2">
    <location>
        <begin position="175"/>
        <end position="195"/>
    </location>
</feature>
<feature type="coiled-coil region" evidence="1">
    <location>
        <begin position="382"/>
        <end position="409"/>
    </location>
</feature>
<dbReference type="AlphaFoldDB" id="A0A2T2PAE3"/>
<dbReference type="PANTHER" id="PTHR36681:SF3">
    <property type="entry name" value="NUCLEAR GTPASE, GERMINAL CENTER-ASSOCIATED, TANDEM DUPLICATE 3"/>
    <property type="match status" value="1"/>
</dbReference>
<feature type="compositionally biased region" description="Basic and acidic residues" evidence="2">
    <location>
        <begin position="182"/>
        <end position="195"/>
    </location>
</feature>
<accession>A0A2T2PAE3</accession>
<dbReference type="STRING" id="1448308.A0A2T2PAE3"/>
<feature type="region of interest" description="Disordered" evidence="2">
    <location>
        <begin position="425"/>
        <end position="444"/>
    </location>
</feature>
<evidence type="ECO:0000313" key="4">
    <source>
        <dbReference type="Proteomes" id="UP000240883"/>
    </source>
</evidence>
<dbReference type="Proteomes" id="UP000240883">
    <property type="component" value="Unassembled WGS sequence"/>
</dbReference>
<reference evidence="3 4" key="1">
    <citation type="journal article" date="2018" name="Front. Microbiol.">
        <title>Genome-Wide Analysis of Corynespora cassiicola Leaf Fall Disease Putative Effectors.</title>
        <authorList>
            <person name="Lopez D."/>
            <person name="Ribeiro S."/>
            <person name="Label P."/>
            <person name="Fumanal B."/>
            <person name="Venisse J.S."/>
            <person name="Kohler A."/>
            <person name="de Oliveira R.R."/>
            <person name="Labutti K."/>
            <person name="Lipzen A."/>
            <person name="Lail K."/>
            <person name="Bauer D."/>
            <person name="Ohm R.A."/>
            <person name="Barry K.W."/>
            <person name="Spatafora J."/>
            <person name="Grigoriev I.V."/>
            <person name="Martin F.M."/>
            <person name="Pujade-Renaud V."/>
        </authorList>
    </citation>
    <scope>NUCLEOTIDE SEQUENCE [LARGE SCALE GENOMIC DNA]</scope>
    <source>
        <strain evidence="3 4">Philippines</strain>
    </source>
</reference>
<keyword evidence="1" id="KW-0175">Coiled coil</keyword>
<dbReference type="EMBL" id="KZ678128">
    <property type="protein sequence ID" value="PSN74615.1"/>
    <property type="molecule type" value="Genomic_DNA"/>
</dbReference>
<proteinExistence type="predicted"/>
<evidence type="ECO:0000313" key="3">
    <source>
        <dbReference type="EMBL" id="PSN74615.1"/>
    </source>
</evidence>
<organism evidence="3 4">
    <name type="scientific">Corynespora cassiicola Philippines</name>
    <dbReference type="NCBI Taxonomy" id="1448308"/>
    <lineage>
        <taxon>Eukaryota</taxon>
        <taxon>Fungi</taxon>
        <taxon>Dikarya</taxon>
        <taxon>Ascomycota</taxon>
        <taxon>Pezizomycotina</taxon>
        <taxon>Dothideomycetes</taxon>
        <taxon>Pleosporomycetidae</taxon>
        <taxon>Pleosporales</taxon>
        <taxon>Corynesporascaceae</taxon>
        <taxon>Corynespora</taxon>
    </lineage>
</organism>
<dbReference type="InterPro" id="IPR027417">
    <property type="entry name" value="P-loop_NTPase"/>
</dbReference>
<dbReference type="PANTHER" id="PTHR36681">
    <property type="entry name" value="NUCLEAR GTPASE, GERMINAL CENTER-ASSOCIATED, TANDEM DUPLICATE 3"/>
    <property type="match status" value="1"/>
</dbReference>
<feature type="compositionally biased region" description="Polar residues" evidence="2">
    <location>
        <begin position="425"/>
        <end position="436"/>
    </location>
</feature>
<protein>
    <submittedName>
        <fullName evidence="3">Uncharacterized protein</fullName>
    </submittedName>
</protein>
<sequence>MDSDTILSKDQFREHLKEIKFVEKHDSSTEAKVPHPWWDADKGAIDKNLHSFAQIIKDALKVVPCQDRELDHLSRTANSLAQVARSPPIKVALLGPQGAGKSLIINAIFDLDSLSLTGADGAACTSAITSYGNYPSFDTSGERKFFAFIRFFDPKKMEAMIVDHARNYYVYFSDDDSDDEDGPKSKAPKQDEMDRRLKDTAEDVFATIFGSKDAFLECWSTESYTSGEFVSLCQLKCREAIEKLPLDNQGTATFLKNSQQKLLEENRPFVTKVKGQACLWPLVDTISVRFHDLMLEQGLEVFDLPGWGDINLSRVRHAEQIKDSVDVVIILADTIRIASDDAVINAARSALLHRGADNVRLVATKIDAISSNQLAQCSGENYDILQSMIKDTEEERSRVEEQDDDITERLLKQRKILDRSRDITSDLQSKLQSRSPSDMPGKSKINFRDRIPAIRQYLFSLPAQQNLDDYTRHVNRAVMVSDRDEDFRTIADNFDKIYISFMQKHLAEARESFKIICKDGLKRIQDHSDIFKRQIETKLNKEWVLKNKARGLEDGVNWNKELSDILAPGFHKWFIKYAASMELMSIALPKTLGQIYEWVNNMMNESAANLIVVEKAKKKWMPVRLKIESLQKKLRIYATMEDDAELNLVSSITDDIYDKVFNSIPAIRTTSSGKKKYYIPKYKFQKKRMWDLFTTPKSHFVDRLIQEFQEKVDYAMDSALTACFDEISSIFEEYSKVLREHGPVDYEITPTGQDIRDNLAKLIPQLEGKVNEARNLLPRNDDQPDDTINHPGPFFCLGSKAQASHCLHIGFRPEPTLGEADEVLAYRRSAIPFHSNHKFHCL</sequence>
<name>A0A2T2PAE3_CORCC</name>
<dbReference type="SUPFAM" id="SSF52540">
    <property type="entry name" value="P-loop containing nucleoside triphosphate hydrolases"/>
    <property type="match status" value="1"/>
</dbReference>
<dbReference type="OrthoDB" id="3598281at2759"/>
<evidence type="ECO:0000256" key="2">
    <source>
        <dbReference type="SAM" id="MobiDB-lite"/>
    </source>
</evidence>
<evidence type="ECO:0000256" key="1">
    <source>
        <dbReference type="SAM" id="Coils"/>
    </source>
</evidence>
<dbReference type="Gene3D" id="3.40.50.300">
    <property type="entry name" value="P-loop containing nucleotide triphosphate hydrolases"/>
    <property type="match status" value="1"/>
</dbReference>
<gene>
    <name evidence="3" type="ORF">BS50DRAFT_643032</name>
</gene>
<keyword evidence="4" id="KW-1185">Reference proteome</keyword>